<evidence type="ECO:0000256" key="2">
    <source>
        <dbReference type="ARBA" id="ARBA00022448"/>
    </source>
</evidence>
<evidence type="ECO:0000256" key="3">
    <source>
        <dbReference type="ARBA" id="ARBA00022475"/>
    </source>
</evidence>
<keyword evidence="5 8" id="KW-1133">Transmembrane helix</keyword>
<feature type="transmembrane region" description="Helical" evidence="8">
    <location>
        <begin position="300"/>
        <end position="318"/>
    </location>
</feature>
<evidence type="ECO:0000259" key="9">
    <source>
        <dbReference type="PROSITE" id="PS50850"/>
    </source>
</evidence>
<feature type="transmembrane region" description="Helical" evidence="8">
    <location>
        <begin position="91"/>
        <end position="111"/>
    </location>
</feature>
<dbReference type="InterPro" id="IPR036259">
    <property type="entry name" value="MFS_trans_sf"/>
</dbReference>
<feature type="region of interest" description="Disordered" evidence="7">
    <location>
        <begin position="530"/>
        <end position="572"/>
    </location>
</feature>
<dbReference type="Proteomes" id="UP000244152">
    <property type="component" value="Unassembled WGS sequence"/>
</dbReference>
<feature type="transmembrane region" description="Helical" evidence="8">
    <location>
        <begin position="270"/>
        <end position="288"/>
    </location>
</feature>
<dbReference type="AlphaFoldDB" id="A0A2T5I8F0"/>
<feature type="transmembrane region" description="Helical" evidence="8">
    <location>
        <begin position="28"/>
        <end position="51"/>
    </location>
</feature>
<dbReference type="PANTHER" id="PTHR23513">
    <property type="entry name" value="INTEGRAL MEMBRANE EFFLUX PROTEIN-RELATED"/>
    <property type="match status" value="1"/>
</dbReference>
<evidence type="ECO:0000256" key="7">
    <source>
        <dbReference type="SAM" id="MobiDB-lite"/>
    </source>
</evidence>
<evidence type="ECO:0000256" key="4">
    <source>
        <dbReference type="ARBA" id="ARBA00022692"/>
    </source>
</evidence>
<feature type="transmembrane region" description="Helical" evidence="8">
    <location>
        <begin position="117"/>
        <end position="142"/>
    </location>
</feature>
<feature type="transmembrane region" description="Helical" evidence="8">
    <location>
        <begin position="237"/>
        <end position="258"/>
    </location>
</feature>
<evidence type="ECO:0000256" key="8">
    <source>
        <dbReference type="SAM" id="Phobius"/>
    </source>
</evidence>
<proteinExistence type="predicted"/>
<comment type="subcellular location">
    <subcellularLocation>
        <location evidence="1">Cell membrane</location>
        <topology evidence="1">Multi-pass membrane protein</topology>
    </subcellularLocation>
</comment>
<keyword evidence="3" id="KW-1003">Cell membrane</keyword>
<dbReference type="GO" id="GO:0005886">
    <property type="term" value="C:plasma membrane"/>
    <property type="evidence" value="ECO:0007669"/>
    <property type="project" value="UniProtKB-SubCell"/>
</dbReference>
<feature type="transmembrane region" description="Helical" evidence="8">
    <location>
        <begin position="57"/>
        <end position="79"/>
    </location>
</feature>
<dbReference type="EMBL" id="QAOK01000019">
    <property type="protein sequence ID" value="PTQ80091.1"/>
    <property type="molecule type" value="Genomic_DNA"/>
</dbReference>
<evidence type="ECO:0000313" key="10">
    <source>
        <dbReference type="EMBL" id="PTQ80091.1"/>
    </source>
</evidence>
<dbReference type="CDD" id="cd06173">
    <property type="entry name" value="MFS_MefA_like"/>
    <property type="match status" value="1"/>
</dbReference>
<dbReference type="SUPFAM" id="SSF103473">
    <property type="entry name" value="MFS general substrate transporter"/>
    <property type="match status" value="1"/>
</dbReference>
<feature type="transmembrane region" description="Helical" evidence="8">
    <location>
        <begin position="324"/>
        <end position="346"/>
    </location>
</feature>
<evidence type="ECO:0000313" key="11">
    <source>
        <dbReference type="Proteomes" id="UP000244152"/>
    </source>
</evidence>
<dbReference type="PANTHER" id="PTHR23513:SF11">
    <property type="entry name" value="STAPHYLOFERRIN A TRANSPORTER"/>
    <property type="match status" value="1"/>
</dbReference>
<feature type="domain" description="Major facilitator superfamily (MFS) profile" evidence="9">
    <location>
        <begin position="25"/>
        <end position="412"/>
    </location>
</feature>
<comment type="caution">
    <text evidence="10">The sequence shown here is derived from an EMBL/GenBank/DDBJ whole genome shotgun (WGS) entry which is preliminary data.</text>
</comment>
<dbReference type="InterPro" id="IPR020846">
    <property type="entry name" value="MFS_dom"/>
</dbReference>
<evidence type="ECO:0000256" key="5">
    <source>
        <dbReference type="ARBA" id="ARBA00022989"/>
    </source>
</evidence>
<keyword evidence="6 8" id="KW-0472">Membrane</keyword>
<dbReference type="PROSITE" id="PS50850">
    <property type="entry name" value="MFS"/>
    <property type="match status" value="1"/>
</dbReference>
<accession>A0A2T5I8F0</accession>
<reference evidence="10 11" key="1">
    <citation type="submission" date="2018-04" db="EMBL/GenBank/DDBJ databases">
        <title>Active sludge and wastewater microbial communities from Klosterneuburg, Austria.</title>
        <authorList>
            <person name="Wagner M."/>
        </authorList>
    </citation>
    <scope>NUCLEOTIDE SEQUENCE [LARGE SCALE GENOMIC DNA]</scope>
    <source>
        <strain evidence="10 11">Nl12</strain>
    </source>
</reference>
<keyword evidence="2" id="KW-0813">Transport</keyword>
<evidence type="ECO:0000256" key="6">
    <source>
        <dbReference type="ARBA" id="ARBA00023136"/>
    </source>
</evidence>
<dbReference type="Gene3D" id="1.20.1250.20">
    <property type="entry name" value="MFS general substrate transporter like domains"/>
    <property type="match status" value="1"/>
</dbReference>
<feature type="transmembrane region" description="Helical" evidence="8">
    <location>
        <begin position="358"/>
        <end position="380"/>
    </location>
</feature>
<dbReference type="GO" id="GO:0022857">
    <property type="term" value="F:transmembrane transporter activity"/>
    <property type="evidence" value="ECO:0007669"/>
    <property type="project" value="InterPro"/>
</dbReference>
<feature type="transmembrane region" description="Helical" evidence="8">
    <location>
        <begin position="183"/>
        <end position="201"/>
    </location>
</feature>
<dbReference type="Pfam" id="PF05977">
    <property type="entry name" value="MFS_3"/>
    <property type="match status" value="1"/>
</dbReference>
<feature type="transmembrane region" description="Helical" evidence="8">
    <location>
        <begin position="386"/>
        <end position="404"/>
    </location>
</feature>
<organism evidence="10 11">
    <name type="scientific">Nitrosospira multiformis</name>
    <dbReference type="NCBI Taxonomy" id="1231"/>
    <lineage>
        <taxon>Bacteria</taxon>
        <taxon>Pseudomonadati</taxon>
        <taxon>Pseudomonadota</taxon>
        <taxon>Betaproteobacteria</taxon>
        <taxon>Nitrosomonadales</taxon>
        <taxon>Nitrosomonadaceae</taxon>
        <taxon>Nitrosospira</taxon>
    </lineage>
</organism>
<dbReference type="InterPro" id="IPR010290">
    <property type="entry name" value="TM_effector"/>
</dbReference>
<protein>
    <submittedName>
        <fullName evidence="10">Putative MFS family arabinose efflux permease</fullName>
    </submittedName>
</protein>
<sequence>MNKNAGEAVSGSSHGVIYGPLKVPLFRAFWFAALASNIGTWINGVSSAWVMTDLSPSPVMVSLVQAATSLPMVLFALAAGALTDIVDRRRYLLFTQIWMALAATMLAVLAATDQIDIWNLLILTFALGIGASLATPALNVTAPELVPRNMLPEAVALSSLSMNLSRSLGPAIAGVLLAQIGAWAAYSLNALSFIGMIAVLWRWKREPEERSLPPERFFQALRAGVRYAHIASPFRAVLIRTTAFILFAAAGWALLPLIARVELGGGPGTYGLLLSFVGIGAVCGLLVLPRLHELVSRDRLVLMASLIYAATIMALATLQSEEMLYAVMTLSGAAWVGVLWSLQVTAQTAVPAWVRGRALSLYIMVFSAGLALGSLFWGWVAASTTVPTALLLSSVGTMVAALAVRNFSLGSRKAPDLAPSYHWRPHPPAMEEPDLRRGPVLVTVEYEIALDQRRAFLEAIRSLGASRRRDGAFAWGVFEDLEKPGRYIEFFQQASWLDHLRQHARVTREDQRVQENVNCFHTGREAPRVSHFIGGAPTASTDSTAATGGMTKHKEETAAPIAELDNPLFPPH</sequence>
<keyword evidence="4 8" id="KW-0812">Transmembrane</keyword>
<evidence type="ECO:0000256" key="1">
    <source>
        <dbReference type="ARBA" id="ARBA00004651"/>
    </source>
</evidence>
<feature type="compositionally biased region" description="Low complexity" evidence="7">
    <location>
        <begin position="534"/>
        <end position="549"/>
    </location>
</feature>
<name>A0A2T5I8F0_9PROT</name>
<gene>
    <name evidence="10" type="ORF">C8R21_11928</name>
</gene>